<evidence type="ECO:0000256" key="1">
    <source>
        <dbReference type="ARBA" id="ARBA00001946"/>
    </source>
</evidence>
<evidence type="ECO:0000256" key="4">
    <source>
        <dbReference type="ARBA" id="ARBA00034247"/>
    </source>
</evidence>
<dbReference type="OrthoDB" id="9812260at2"/>
<protein>
    <recommendedName>
        <fullName evidence="3">diguanylate cyclase</fullName>
        <ecNumber evidence="3">2.7.7.65</ecNumber>
    </recommendedName>
</protein>
<dbReference type="InterPro" id="IPR043128">
    <property type="entry name" value="Rev_trsase/Diguanyl_cyclase"/>
</dbReference>
<dbReference type="Proteomes" id="UP000335415">
    <property type="component" value="Unassembled WGS sequence"/>
</dbReference>
<dbReference type="PANTHER" id="PTHR45138">
    <property type="entry name" value="REGULATORY COMPONENTS OF SENSORY TRANSDUCTION SYSTEM"/>
    <property type="match status" value="1"/>
</dbReference>
<dbReference type="SMART" id="SM00267">
    <property type="entry name" value="GGDEF"/>
    <property type="match status" value="1"/>
</dbReference>
<feature type="domain" description="GGDEF" evidence="6">
    <location>
        <begin position="106"/>
        <end position="235"/>
    </location>
</feature>
<dbReference type="AlphaFoldDB" id="A0A5J5FTK4"/>
<gene>
    <name evidence="7" type="ORF">FJU30_22650</name>
</gene>
<dbReference type="Pfam" id="PF00990">
    <property type="entry name" value="GGDEF"/>
    <property type="match status" value="1"/>
</dbReference>
<dbReference type="PANTHER" id="PTHR45138:SF9">
    <property type="entry name" value="DIGUANYLATE CYCLASE DGCM-RELATED"/>
    <property type="match status" value="1"/>
</dbReference>
<organism evidence="7 8">
    <name type="scientific">Affinibrenneria salicis</name>
    <dbReference type="NCBI Taxonomy" id="2590031"/>
    <lineage>
        <taxon>Bacteria</taxon>
        <taxon>Pseudomonadati</taxon>
        <taxon>Pseudomonadota</taxon>
        <taxon>Gammaproteobacteria</taxon>
        <taxon>Enterobacterales</taxon>
        <taxon>Pectobacteriaceae</taxon>
        <taxon>Affinibrenneria</taxon>
    </lineage>
</organism>
<keyword evidence="8" id="KW-1185">Reference proteome</keyword>
<evidence type="ECO:0000256" key="2">
    <source>
        <dbReference type="ARBA" id="ARBA00004665"/>
    </source>
</evidence>
<dbReference type="GO" id="GO:0005886">
    <property type="term" value="C:plasma membrane"/>
    <property type="evidence" value="ECO:0007669"/>
    <property type="project" value="TreeGrafter"/>
</dbReference>
<evidence type="ECO:0000259" key="6">
    <source>
        <dbReference type="PROSITE" id="PS50887"/>
    </source>
</evidence>
<accession>A0A5J5FTK4</accession>
<comment type="catalytic activity">
    <reaction evidence="4">
        <text>2 GTP = 3',3'-c-di-GMP + 2 diphosphate</text>
        <dbReference type="Rhea" id="RHEA:24898"/>
        <dbReference type="ChEBI" id="CHEBI:33019"/>
        <dbReference type="ChEBI" id="CHEBI:37565"/>
        <dbReference type="ChEBI" id="CHEBI:58805"/>
        <dbReference type="EC" id="2.7.7.65"/>
    </reaction>
</comment>
<dbReference type="GO" id="GO:1902201">
    <property type="term" value="P:negative regulation of bacterial-type flagellum-dependent cell motility"/>
    <property type="evidence" value="ECO:0007669"/>
    <property type="project" value="TreeGrafter"/>
</dbReference>
<evidence type="ECO:0000256" key="5">
    <source>
        <dbReference type="SAM" id="Coils"/>
    </source>
</evidence>
<dbReference type="Gene3D" id="3.30.70.270">
    <property type="match status" value="1"/>
</dbReference>
<comment type="cofactor">
    <cofactor evidence="1">
        <name>Mg(2+)</name>
        <dbReference type="ChEBI" id="CHEBI:18420"/>
    </cofactor>
</comment>
<dbReference type="InterPro" id="IPR000160">
    <property type="entry name" value="GGDEF_dom"/>
</dbReference>
<dbReference type="CDD" id="cd01949">
    <property type="entry name" value="GGDEF"/>
    <property type="match status" value="1"/>
</dbReference>
<dbReference type="NCBIfam" id="TIGR00254">
    <property type="entry name" value="GGDEF"/>
    <property type="match status" value="1"/>
</dbReference>
<dbReference type="SUPFAM" id="SSF55073">
    <property type="entry name" value="Nucleotide cyclase"/>
    <property type="match status" value="1"/>
</dbReference>
<dbReference type="RefSeq" id="WP_150437244.1">
    <property type="nucleotide sequence ID" value="NZ_VYKJ01000015.1"/>
</dbReference>
<evidence type="ECO:0000313" key="7">
    <source>
        <dbReference type="EMBL" id="KAA8996165.1"/>
    </source>
</evidence>
<dbReference type="EMBL" id="VYKJ01000015">
    <property type="protein sequence ID" value="KAA8996165.1"/>
    <property type="molecule type" value="Genomic_DNA"/>
</dbReference>
<evidence type="ECO:0000313" key="8">
    <source>
        <dbReference type="Proteomes" id="UP000335415"/>
    </source>
</evidence>
<evidence type="ECO:0000256" key="3">
    <source>
        <dbReference type="ARBA" id="ARBA00012528"/>
    </source>
</evidence>
<feature type="coiled-coil region" evidence="5">
    <location>
        <begin position="42"/>
        <end position="76"/>
    </location>
</feature>
<dbReference type="InterPro" id="IPR050469">
    <property type="entry name" value="Diguanylate_Cyclase"/>
</dbReference>
<reference evidence="7 8" key="1">
    <citation type="submission" date="2019-09" db="EMBL/GenBank/DDBJ databases">
        <authorList>
            <person name="Li Y."/>
        </authorList>
    </citation>
    <scope>NUCLEOTIDE SEQUENCE [LARGE SCALE GENOMIC DNA]</scope>
    <source>
        <strain evidence="7 8">L3-3HA</strain>
    </source>
</reference>
<keyword evidence="5" id="KW-0175">Coiled coil</keyword>
<comment type="pathway">
    <text evidence="2">Purine metabolism; 3',5'-cyclic di-GMP biosynthesis.</text>
</comment>
<dbReference type="FunFam" id="3.30.70.270:FF:000001">
    <property type="entry name" value="Diguanylate cyclase domain protein"/>
    <property type="match status" value="1"/>
</dbReference>
<dbReference type="PROSITE" id="PS50887">
    <property type="entry name" value="GGDEF"/>
    <property type="match status" value="1"/>
</dbReference>
<dbReference type="InterPro" id="IPR029787">
    <property type="entry name" value="Nucleotide_cyclase"/>
</dbReference>
<dbReference type="GO" id="GO:0052621">
    <property type="term" value="F:diguanylate cyclase activity"/>
    <property type="evidence" value="ECO:0007669"/>
    <property type="project" value="UniProtKB-EC"/>
</dbReference>
<comment type="caution">
    <text evidence="7">The sequence shown here is derived from an EMBL/GenBank/DDBJ whole genome shotgun (WGS) entry which is preliminary data.</text>
</comment>
<sequence length="235" mass="26108">MSSRELFTMEYDILLAARGVASSQDMPADFYRDTLLALTEHYQRLVRESQRLISRSDRAERELNRLNSQLHQLTVALEYKATHDPLTDVYNRGAIIDRIGRALEQGRAALILLDIDHFKQINDSYGHPTGDAVICALIARIRQLVQDRGHIGRIGGEEFTILLAGGGLTQAVELAQTIHASLNETPLSPLPQRRVTVSFGISAAGGQSNFSVLYQAADAALYEAKRQGRNRLIAR</sequence>
<name>A0A5J5FTK4_9GAMM</name>
<proteinExistence type="predicted"/>
<dbReference type="GO" id="GO:0043709">
    <property type="term" value="P:cell adhesion involved in single-species biofilm formation"/>
    <property type="evidence" value="ECO:0007669"/>
    <property type="project" value="TreeGrafter"/>
</dbReference>
<dbReference type="EC" id="2.7.7.65" evidence="3"/>